<feature type="compositionally biased region" description="Polar residues" evidence="1">
    <location>
        <begin position="112"/>
        <end position="123"/>
    </location>
</feature>
<feature type="region of interest" description="Disordered" evidence="1">
    <location>
        <begin position="85"/>
        <end position="286"/>
    </location>
</feature>
<evidence type="ECO:0000313" key="3">
    <source>
        <dbReference type="EMBL" id="EKF28877.1"/>
    </source>
</evidence>
<feature type="transmembrane region" description="Helical" evidence="2">
    <location>
        <begin position="19"/>
        <end position="39"/>
    </location>
</feature>
<keyword evidence="2" id="KW-0472">Membrane</keyword>
<feature type="compositionally biased region" description="Low complexity" evidence="1">
    <location>
        <begin position="228"/>
        <end position="241"/>
    </location>
</feature>
<comment type="caution">
    <text evidence="3">The sequence shown here is derived from an EMBL/GenBank/DDBJ whole genome shotgun (WGS) entry which is preliminary data.</text>
</comment>
<feature type="compositionally biased region" description="Pro residues" evidence="1">
    <location>
        <begin position="124"/>
        <end position="137"/>
    </location>
</feature>
<feature type="compositionally biased region" description="Polar residues" evidence="1">
    <location>
        <begin position="163"/>
        <end position="186"/>
    </location>
</feature>
<name>K2NIY2_TRYCR</name>
<dbReference type="Proteomes" id="UP000007350">
    <property type="component" value="Unassembled WGS sequence"/>
</dbReference>
<dbReference type="AlphaFoldDB" id="K2NIY2"/>
<feature type="transmembrane region" description="Helical" evidence="2">
    <location>
        <begin position="51"/>
        <end position="73"/>
    </location>
</feature>
<evidence type="ECO:0000313" key="4">
    <source>
        <dbReference type="Proteomes" id="UP000007350"/>
    </source>
</evidence>
<accession>K2NIY2</accession>
<reference evidence="3 4" key="1">
    <citation type="journal article" date="2012" name="BMC Genomics">
        <title>Comparative genomic analysis of human infective Trypanosoma cruzi lineages with the bat-restricted subspecies T. cruzi marinkellei.</title>
        <authorList>
            <person name="Franzen O."/>
            <person name="Talavera-Lopez C."/>
            <person name="Ochaya S."/>
            <person name="Butler C.E."/>
            <person name="Messenger L.A."/>
            <person name="Lewis M.D."/>
            <person name="Llewellyn M.S."/>
            <person name="Marinkelle C.J."/>
            <person name="Tyler K.M."/>
            <person name="Miles M.A."/>
            <person name="Andersson B."/>
        </authorList>
    </citation>
    <scope>NUCLEOTIDE SEQUENCE [LARGE SCALE GENOMIC DNA]</scope>
    <source>
        <strain evidence="3 4">B7</strain>
    </source>
</reference>
<feature type="compositionally biased region" description="Polar residues" evidence="1">
    <location>
        <begin position="273"/>
        <end position="286"/>
    </location>
</feature>
<sequence length="286" mass="28995">MVCARCRCWAAAICDCAVAVRGVAAVSLLLLLLCVDGVLVCAEGYRQVTGVMAMMMTGRVLLVCALCVLWCGACCGGCDEAPQSSASGPGGGPDQRSQESGSSPPGEAGTKLLNQTASGGASQSPPPLPPARPPLPADTPSGPKGFPKPAELGEPAILDRTTETQVAERSPTQTRLPAEGSQTISKPTDGDAAGGKAASLDENDSGQSEGAAREQELNQTDGSETQRTATATVTGVPPAGGQENSTEEIHLGPPEGEDEGTQESKPPDRNETETPSIATVTAAQTN</sequence>
<evidence type="ECO:0000256" key="2">
    <source>
        <dbReference type="SAM" id="Phobius"/>
    </source>
</evidence>
<feature type="non-terminal residue" evidence="3">
    <location>
        <position position="286"/>
    </location>
</feature>
<proteinExistence type="predicted"/>
<keyword evidence="4" id="KW-1185">Reference proteome</keyword>
<dbReference type="EMBL" id="AHKC01014605">
    <property type="protein sequence ID" value="EKF28877.1"/>
    <property type="molecule type" value="Genomic_DNA"/>
</dbReference>
<feature type="compositionally biased region" description="Polar residues" evidence="1">
    <location>
        <begin position="217"/>
        <end position="227"/>
    </location>
</feature>
<evidence type="ECO:0000256" key="1">
    <source>
        <dbReference type="SAM" id="MobiDB-lite"/>
    </source>
</evidence>
<keyword evidence="2" id="KW-0812">Transmembrane</keyword>
<organism evidence="3 4">
    <name type="scientific">Trypanosoma cruzi marinkellei</name>
    <dbReference type="NCBI Taxonomy" id="85056"/>
    <lineage>
        <taxon>Eukaryota</taxon>
        <taxon>Discoba</taxon>
        <taxon>Euglenozoa</taxon>
        <taxon>Kinetoplastea</taxon>
        <taxon>Metakinetoplastina</taxon>
        <taxon>Trypanosomatida</taxon>
        <taxon>Trypanosomatidae</taxon>
        <taxon>Trypanosoma</taxon>
        <taxon>Schizotrypanum</taxon>
    </lineage>
</organism>
<keyword evidence="2" id="KW-1133">Transmembrane helix</keyword>
<protein>
    <recommendedName>
        <fullName evidence="5">Mucin-associated surface protein (MASP)</fullName>
    </recommendedName>
</protein>
<evidence type="ECO:0008006" key="5">
    <source>
        <dbReference type="Google" id="ProtNLM"/>
    </source>
</evidence>
<gene>
    <name evidence="3" type="ORF">MOQ_007358</name>
</gene>